<feature type="signal peptide" evidence="1">
    <location>
        <begin position="1"/>
        <end position="31"/>
    </location>
</feature>
<reference evidence="3 4" key="1">
    <citation type="submission" date="2017-01" db="EMBL/GenBank/DDBJ databases">
        <authorList>
            <person name="Cao J.-M."/>
        </authorList>
    </citation>
    <scope>NUCLEOTIDE SEQUENCE [LARGE SCALE GENOMIC DNA]</scope>
    <source>
        <strain evidence="3 4">888-76</strain>
    </source>
</reference>
<name>A0A807LJH2_9ENTR</name>
<sequence>MFLLKQARKSATISRLTLLALFFLTPSYGTAAAGVQDHKTYHIALYRGQAGCSGCSEMVYKSLMKTGLPLDITYVGEAEKLKVNEQTLRSFDIYVQPGGGQDIPASYEALSDEGAEAVRNFVKSGKGFIGLCMGAYLAGKDWIGLVDTSMESEVGRPGSRAYDQGDYTLQIDWNNKREPFYYQDGPYMENGDPSDGFKAIAYYENGDIAMARYKYGKGTVLLSGPHPEADETWIDSTMPGNTTAESKMVRILSYFDIKK</sequence>
<dbReference type="SUPFAM" id="SSF52317">
    <property type="entry name" value="Class I glutamine amidotransferase-like"/>
    <property type="match status" value="1"/>
</dbReference>
<feature type="domain" description="Biotin-protein ligase N-terminal" evidence="2">
    <location>
        <begin position="45"/>
        <end position="141"/>
    </location>
</feature>
<gene>
    <name evidence="3" type="ORF">BWI95_14575</name>
</gene>
<accession>A0A807LJH2</accession>
<feature type="chain" id="PRO_5032920378" description="Biotin-protein ligase N-terminal domain-containing protein" evidence="1">
    <location>
        <begin position="32"/>
        <end position="259"/>
    </location>
</feature>
<dbReference type="InterPro" id="IPR029062">
    <property type="entry name" value="Class_I_gatase-like"/>
</dbReference>
<proteinExistence type="predicted"/>
<dbReference type="Proteomes" id="UP000187148">
    <property type="component" value="Chromosome"/>
</dbReference>
<keyword evidence="4" id="KW-1185">Reference proteome</keyword>
<evidence type="ECO:0000313" key="3">
    <source>
        <dbReference type="EMBL" id="APZ06180.1"/>
    </source>
</evidence>
<dbReference type="PROSITE" id="PS51273">
    <property type="entry name" value="GATASE_TYPE_1"/>
    <property type="match status" value="1"/>
</dbReference>
<dbReference type="Pfam" id="PF09825">
    <property type="entry name" value="BPL_N"/>
    <property type="match status" value="1"/>
</dbReference>
<dbReference type="InterPro" id="IPR019197">
    <property type="entry name" value="Biotin-prot_ligase_N"/>
</dbReference>
<dbReference type="AlphaFoldDB" id="A0A807LJH2"/>
<organism evidence="3 4">
    <name type="scientific">Kosakonia cowanii JCM 10956 = DSM 18146</name>
    <dbReference type="NCBI Taxonomy" id="1300165"/>
    <lineage>
        <taxon>Bacteria</taxon>
        <taxon>Pseudomonadati</taxon>
        <taxon>Pseudomonadota</taxon>
        <taxon>Gammaproteobacteria</taxon>
        <taxon>Enterobacterales</taxon>
        <taxon>Enterobacteriaceae</taxon>
        <taxon>Kosakonia</taxon>
    </lineage>
</organism>
<dbReference type="EMBL" id="CP019445">
    <property type="protein sequence ID" value="APZ06180.1"/>
    <property type="molecule type" value="Genomic_DNA"/>
</dbReference>
<evidence type="ECO:0000313" key="4">
    <source>
        <dbReference type="Proteomes" id="UP000187148"/>
    </source>
</evidence>
<keyword evidence="1" id="KW-0732">Signal</keyword>
<evidence type="ECO:0000256" key="1">
    <source>
        <dbReference type="SAM" id="SignalP"/>
    </source>
</evidence>
<evidence type="ECO:0000259" key="2">
    <source>
        <dbReference type="Pfam" id="PF09825"/>
    </source>
</evidence>
<protein>
    <recommendedName>
        <fullName evidence="2">Biotin-protein ligase N-terminal domain-containing protein</fullName>
    </recommendedName>
</protein>
<dbReference type="KEGG" id="kco:BWI95_14575"/>
<dbReference type="Gene3D" id="3.40.50.880">
    <property type="match status" value="1"/>
</dbReference>